<dbReference type="GO" id="GO:0000978">
    <property type="term" value="F:RNA polymerase II cis-regulatory region sequence-specific DNA binding"/>
    <property type="evidence" value="ECO:0007669"/>
    <property type="project" value="TreeGrafter"/>
</dbReference>
<evidence type="ECO:0000256" key="1">
    <source>
        <dbReference type="ARBA" id="ARBA00023015"/>
    </source>
</evidence>
<dbReference type="SMART" id="SM00906">
    <property type="entry name" value="Fungal_trans"/>
    <property type="match status" value="1"/>
</dbReference>
<dbReference type="GO" id="GO:0005634">
    <property type="term" value="C:nucleus"/>
    <property type="evidence" value="ECO:0007669"/>
    <property type="project" value="TreeGrafter"/>
</dbReference>
<comment type="caution">
    <text evidence="6">The sequence shown here is derived from an EMBL/GenBank/DDBJ whole genome shotgun (WGS) entry which is preliminary data.</text>
</comment>
<reference evidence="6" key="2">
    <citation type="journal article" date="2023" name="IMA Fungus">
        <title>Comparative genomic study of the Penicillium genus elucidates a diverse pangenome and 15 lateral gene transfer events.</title>
        <authorList>
            <person name="Petersen C."/>
            <person name="Sorensen T."/>
            <person name="Nielsen M.R."/>
            <person name="Sondergaard T.E."/>
            <person name="Sorensen J.L."/>
            <person name="Fitzpatrick D.A."/>
            <person name="Frisvad J.C."/>
            <person name="Nielsen K.L."/>
        </authorList>
    </citation>
    <scope>NUCLEOTIDE SEQUENCE</scope>
    <source>
        <strain evidence="6">IBT 35673</strain>
    </source>
</reference>
<evidence type="ECO:0000313" key="7">
    <source>
        <dbReference type="Proteomes" id="UP001147695"/>
    </source>
</evidence>
<evidence type="ECO:0000256" key="2">
    <source>
        <dbReference type="ARBA" id="ARBA00023163"/>
    </source>
</evidence>
<dbReference type="Proteomes" id="UP001147695">
    <property type="component" value="Unassembled WGS sequence"/>
</dbReference>
<evidence type="ECO:0000313" key="6">
    <source>
        <dbReference type="EMBL" id="KAJ5351748.1"/>
    </source>
</evidence>
<dbReference type="InterPro" id="IPR007219">
    <property type="entry name" value="XnlR_reg_dom"/>
</dbReference>
<sequence>MPKSKRPVGPHDARACTECRKRKTKGEEDLCVWSASLSHTIDTKVSGGIGPMRCDLSRLMQDRNLDATELRCAALVSLIQRIDPDVDVEAALEEITSNRGLDIEAFTQTSQASRADPENGALSDRLEWNEPSLTSPSGPQNVQLDGMASLPSKRAETGYLGNTSGSSLLRSISDLIPHKNPKSRRVHDEQSSLAETSSIGSPSVPVNLADTATINSLIDAYFTWYNPSYPILHERTFRREYENRHQIHSRSTWHSIFFLVLAIGHWTVTEDTEQCHYYTAARSRMSMRMLESGTLLAVQAFLLMGNYLQKRDRPNTGYNFVGIAYRMALGLGLHREPPPGNTASNTLLNERRRVVWWTVYCFDSGFSFTTGRPIMVSDSFIETKLPGNIDDSNCELTSNLPPPTDHPTSYSAIIAQARLASIGNVVFSEIISSINQSSWDLKISRSIDNQFKAWKLSLPCYFTAPNVPHWFQGPRAVVRWKEQNLRMMLWWGSKRLCSLSSDHEEAQNMCHFTAVETIQDISNFCRDNLDILHAGLSWYATYFIFQAAVVLSIHHLRPTQTNHAALEHGGNELWLSSIIRSRDCLASLSQRNSAATRCLEVLERIGDQLQPLQQSSTPVAGLEASNDYPSVPLQQEEVPADFDVPSTLLAVDPTLQMLFEDTSWDKDLFEGLNGFPSTGEGEAFDYIPSNIDQNWLRSFDPSN</sequence>
<dbReference type="CDD" id="cd12148">
    <property type="entry name" value="fungal_TF_MHR"/>
    <property type="match status" value="1"/>
</dbReference>
<keyword evidence="1" id="KW-0805">Transcription regulation</keyword>
<feature type="region of interest" description="Disordered" evidence="4">
    <location>
        <begin position="178"/>
        <end position="205"/>
    </location>
</feature>
<dbReference type="Pfam" id="PF04082">
    <property type="entry name" value="Fungal_trans"/>
    <property type="match status" value="1"/>
</dbReference>
<keyword evidence="2" id="KW-0804">Transcription</keyword>
<dbReference type="GO" id="GO:0000435">
    <property type="term" value="P:positive regulation of transcription from RNA polymerase II promoter by galactose"/>
    <property type="evidence" value="ECO:0007669"/>
    <property type="project" value="TreeGrafter"/>
</dbReference>
<name>A0A9W9R6I4_PENBR</name>
<dbReference type="EMBL" id="JAPZBQ010000001">
    <property type="protein sequence ID" value="KAJ5351748.1"/>
    <property type="molecule type" value="Genomic_DNA"/>
</dbReference>
<dbReference type="AlphaFoldDB" id="A0A9W9R6I4"/>
<reference evidence="6" key="1">
    <citation type="submission" date="2022-12" db="EMBL/GenBank/DDBJ databases">
        <authorList>
            <person name="Petersen C."/>
        </authorList>
    </citation>
    <scope>NUCLEOTIDE SEQUENCE</scope>
    <source>
        <strain evidence="6">IBT 35673</strain>
    </source>
</reference>
<dbReference type="GO" id="GO:0008270">
    <property type="term" value="F:zinc ion binding"/>
    <property type="evidence" value="ECO:0007669"/>
    <property type="project" value="InterPro"/>
</dbReference>
<feature type="domain" description="Xylanolytic transcriptional activator regulatory" evidence="5">
    <location>
        <begin position="317"/>
        <end position="392"/>
    </location>
</feature>
<proteinExistence type="predicted"/>
<evidence type="ECO:0000256" key="4">
    <source>
        <dbReference type="SAM" id="MobiDB-lite"/>
    </source>
</evidence>
<keyword evidence="3" id="KW-0539">Nucleus</keyword>
<dbReference type="GO" id="GO:0000981">
    <property type="term" value="F:DNA-binding transcription factor activity, RNA polymerase II-specific"/>
    <property type="evidence" value="ECO:0007669"/>
    <property type="project" value="TreeGrafter"/>
</dbReference>
<protein>
    <recommendedName>
        <fullName evidence="5">Xylanolytic transcriptional activator regulatory domain-containing protein</fullName>
    </recommendedName>
</protein>
<accession>A0A9W9R6I4</accession>
<evidence type="ECO:0000256" key="3">
    <source>
        <dbReference type="ARBA" id="ARBA00023242"/>
    </source>
</evidence>
<dbReference type="PANTHER" id="PTHR47424:SF2">
    <property type="entry name" value="TRANSCRIPTION FACTOR DOMAIN-CONTAINING PROTEIN-RELATED"/>
    <property type="match status" value="1"/>
</dbReference>
<feature type="compositionally biased region" description="Polar residues" evidence="4">
    <location>
        <begin position="191"/>
        <end position="201"/>
    </location>
</feature>
<evidence type="ECO:0000259" key="5">
    <source>
        <dbReference type="SMART" id="SM00906"/>
    </source>
</evidence>
<dbReference type="InterPro" id="IPR051127">
    <property type="entry name" value="Fungal_SecMet_Regulators"/>
</dbReference>
<dbReference type="PANTHER" id="PTHR47424">
    <property type="entry name" value="REGULATORY PROTEIN GAL4"/>
    <property type="match status" value="1"/>
</dbReference>
<dbReference type="GO" id="GO:0006351">
    <property type="term" value="P:DNA-templated transcription"/>
    <property type="evidence" value="ECO:0007669"/>
    <property type="project" value="InterPro"/>
</dbReference>
<organism evidence="6 7">
    <name type="scientific">Penicillium brevicompactum</name>
    <dbReference type="NCBI Taxonomy" id="5074"/>
    <lineage>
        <taxon>Eukaryota</taxon>
        <taxon>Fungi</taxon>
        <taxon>Dikarya</taxon>
        <taxon>Ascomycota</taxon>
        <taxon>Pezizomycotina</taxon>
        <taxon>Eurotiomycetes</taxon>
        <taxon>Eurotiomycetidae</taxon>
        <taxon>Eurotiales</taxon>
        <taxon>Aspergillaceae</taxon>
        <taxon>Penicillium</taxon>
    </lineage>
</organism>
<gene>
    <name evidence="6" type="ORF">N7452_000722</name>
</gene>